<protein>
    <submittedName>
        <fullName evidence="2">Uncharacterized protein</fullName>
    </submittedName>
</protein>
<feature type="compositionally biased region" description="Basic and acidic residues" evidence="1">
    <location>
        <begin position="527"/>
        <end position="562"/>
    </location>
</feature>
<feature type="compositionally biased region" description="Basic and acidic residues" evidence="1">
    <location>
        <begin position="488"/>
        <end position="498"/>
    </location>
</feature>
<evidence type="ECO:0000313" key="2">
    <source>
        <dbReference type="EMBL" id="GAA1829198.1"/>
    </source>
</evidence>
<feature type="region of interest" description="Disordered" evidence="1">
    <location>
        <begin position="488"/>
        <end position="583"/>
    </location>
</feature>
<dbReference type="EMBL" id="BAAAQK010000001">
    <property type="protein sequence ID" value="GAA1829198.1"/>
    <property type="molecule type" value="Genomic_DNA"/>
</dbReference>
<reference evidence="2 3" key="1">
    <citation type="journal article" date="2019" name="Int. J. Syst. Evol. Microbiol.">
        <title>The Global Catalogue of Microorganisms (GCM) 10K type strain sequencing project: providing services to taxonomists for standard genome sequencing and annotation.</title>
        <authorList>
            <consortium name="The Broad Institute Genomics Platform"/>
            <consortium name="The Broad Institute Genome Sequencing Center for Infectious Disease"/>
            <person name="Wu L."/>
            <person name="Ma J."/>
        </authorList>
    </citation>
    <scope>NUCLEOTIDE SEQUENCE [LARGE SCALE GENOMIC DNA]</scope>
    <source>
        <strain evidence="2 3">JCM 16009</strain>
    </source>
</reference>
<evidence type="ECO:0000256" key="1">
    <source>
        <dbReference type="SAM" id="MobiDB-lite"/>
    </source>
</evidence>
<proteinExistence type="predicted"/>
<feature type="region of interest" description="Disordered" evidence="1">
    <location>
        <begin position="243"/>
        <end position="290"/>
    </location>
</feature>
<dbReference type="Proteomes" id="UP001500449">
    <property type="component" value="Unassembled WGS sequence"/>
</dbReference>
<dbReference type="PROSITE" id="PS00433">
    <property type="entry name" value="PHOSPHOFRUCTOKINASE"/>
    <property type="match status" value="1"/>
</dbReference>
<organism evidence="2 3">
    <name type="scientific">Pseudonocardia ailaonensis</name>
    <dbReference type="NCBI Taxonomy" id="367279"/>
    <lineage>
        <taxon>Bacteria</taxon>
        <taxon>Bacillati</taxon>
        <taxon>Actinomycetota</taxon>
        <taxon>Actinomycetes</taxon>
        <taxon>Pseudonocardiales</taxon>
        <taxon>Pseudonocardiaceae</taxon>
        <taxon>Pseudonocardia</taxon>
    </lineage>
</organism>
<feature type="compositionally biased region" description="Basic and acidic residues" evidence="1">
    <location>
        <begin position="69"/>
        <end position="115"/>
    </location>
</feature>
<comment type="caution">
    <text evidence="2">The sequence shown here is derived from an EMBL/GenBank/DDBJ whole genome shotgun (WGS) entry which is preliminary data.</text>
</comment>
<feature type="region of interest" description="Disordered" evidence="1">
    <location>
        <begin position="202"/>
        <end position="230"/>
    </location>
</feature>
<feature type="compositionally biased region" description="Basic and acidic residues" evidence="1">
    <location>
        <begin position="244"/>
        <end position="257"/>
    </location>
</feature>
<feature type="region of interest" description="Disordered" evidence="1">
    <location>
        <begin position="1"/>
        <end position="23"/>
    </location>
</feature>
<sequence length="594" mass="65387">MARHEHTDPVAGPDPGVDEDVGERVHPRVELRVGQLCPLGRHHRDGLRGGRGLRVEQHVERRVDHLRLDVERGARDGPGRAREQGEIGEPRVGRRRDGAQRGAEDGHEPLRRGRVEQVGGVGEEPGDARRRLLEGEVEIDLRGAQCGRAWLDVDAVEDQSLGLRTDVVREHDLEERVAVRGAIRAHGRHHLLERRVLVGEPVQDGASGRGQHVAERVGAAEPVPDRESRDEVADHVLEAVGRAAADRGAEDDVVRSAEHRHRDRGGRVGEHEHRGAGLRRDPAQPVDGVGVQRERHVRATVARLRGPAPVHRDRRLRRGVVQRVPPVTQVAGERGVRVRGVAERPALPERVVRVLHGQRRPVRGVPGRAGTVRRGQVAEQRPERPLVHRVVVHGQHDHTLRGGRPEDRGADREVAGQVERALHELRDPRVEVAGKLLGGHGHGGAIGGDDPLVQPPLAFDEQRAQRLVAGDHVTERGAEGDLVEVPDQAHHDRDDVPRARAAQAVDEPERLLAVGHRQRGGALGSLDRAHRQPGSRHDGVPDDARERGDGRVVEHVAERESAPQRGVRARHHPRREQGVPAEAEEVVVHRHVGV</sequence>
<accession>A0ABN2MKH9</accession>
<dbReference type="InterPro" id="IPR015912">
    <property type="entry name" value="Phosphofructokinase_CS"/>
</dbReference>
<feature type="compositionally biased region" description="Low complexity" evidence="1">
    <location>
        <begin position="363"/>
        <end position="375"/>
    </location>
</feature>
<feature type="region of interest" description="Disordered" evidence="1">
    <location>
        <begin position="362"/>
        <end position="381"/>
    </location>
</feature>
<gene>
    <name evidence="2" type="ORF">GCM10009836_03770</name>
</gene>
<feature type="region of interest" description="Disordered" evidence="1">
    <location>
        <begin position="69"/>
        <end position="126"/>
    </location>
</feature>
<name>A0ABN2MKH9_9PSEU</name>
<keyword evidence="3" id="KW-1185">Reference proteome</keyword>
<evidence type="ECO:0000313" key="3">
    <source>
        <dbReference type="Proteomes" id="UP001500449"/>
    </source>
</evidence>
<feature type="compositionally biased region" description="Basic and acidic residues" evidence="1">
    <location>
        <begin position="265"/>
        <end position="282"/>
    </location>
</feature>